<dbReference type="NCBIfam" id="TIGR01414">
    <property type="entry name" value="autotrans_barl"/>
    <property type="match status" value="1"/>
</dbReference>
<evidence type="ECO:0000256" key="2">
    <source>
        <dbReference type="ARBA" id="ARBA00022729"/>
    </source>
</evidence>
<keyword evidence="6" id="KW-1185">Reference proteome</keyword>
<dbReference type="OrthoDB" id="6648740at2"/>
<dbReference type="SUPFAM" id="SSF56925">
    <property type="entry name" value="OMPA-like"/>
    <property type="match status" value="1"/>
</dbReference>
<dbReference type="InterPro" id="IPR006315">
    <property type="entry name" value="OM_autotransptr_brl_dom"/>
</dbReference>
<dbReference type="Proteomes" id="UP000230282">
    <property type="component" value="Unassembled WGS sequence"/>
</dbReference>
<feature type="domain" description="Porin opacity type" evidence="4">
    <location>
        <begin position="53"/>
        <end position="198"/>
    </location>
</feature>
<comment type="similarity">
    <text evidence="1">Belongs to the opacity porin family.</text>
</comment>
<sequence length="198" mass="21564">MKKIFVVALGAFALVSAANANVYVQGDLGYSKIKSSGGELNFNKSAFSPSLAVGYKFVDWRLALDYTHYGNVKKSYTDVDELGDSISGSGELKTHSFGLSAIYDISLDTPIKPYVGARLGLNNLKWTENSTETTSSVKTSTSNSESSTKFGYGVFAGATYEFAPNWSLNGALEYNRLGKIEDVKFNQYGAKVGLRYEF</sequence>
<proteinExistence type="inferred from homology"/>
<name>A0A2M8RX90_9PAST</name>
<dbReference type="GO" id="GO:0015288">
    <property type="term" value="F:porin activity"/>
    <property type="evidence" value="ECO:0007669"/>
    <property type="project" value="InterPro"/>
</dbReference>
<feature type="chain" id="PRO_5014980423" evidence="3">
    <location>
        <begin position="21"/>
        <end position="198"/>
    </location>
</feature>
<reference evidence="5 6" key="1">
    <citation type="submission" date="2017-11" db="EMBL/GenBank/DDBJ databases">
        <title>Reclassification of Bisgaard taxon 5 as Caviibacterium pharyngocola gen. nov., sp. nov.</title>
        <authorList>
            <person name="Christensen H."/>
        </authorList>
    </citation>
    <scope>NUCLEOTIDE SEQUENCE [LARGE SCALE GENOMIC DNA]</scope>
    <source>
        <strain evidence="5 6">7_3</strain>
    </source>
</reference>
<evidence type="ECO:0000313" key="6">
    <source>
        <dbReference type="Proteomes" id="UP000230282"/>
    </source>
</evidence>
<dbReference type="GO" id="GO:0009279">
    <property type="term" value="C:cell outer membrane"/>
    <property type="evidence" value="ECO:0007669"/>
    <property type="project" value="UniProtKB-ARBA"/>
</dbReference>
<dbReference type="RefSeq" id="WP_100296183.1">
    <property type="nucleotide sequence ID" value="NZ_PHGZ01000007.1"/>
</dbReference>
<evidence type="ECO:0000313" key="5">
    <source>
        <dbReference type="EMBL" id="PJG83492.1"/>
    </source>
</evidence>
<dbReference type="AlphaFoldDB" id="A0A2M8RX90"/>
<dbReference type="Pfam" id="PF02462">
    <property type="entry name" value="Opacity"/>
    <property type="match status" value="1"/>
</dbReference>
<evidence type="ECO:0000259" key="4">
    <source>
        <dbReference type="Pfam" id="PF02462"/>
    </source>
</evidence>
<evidence type="ECO:0000256" key="3">
    <source>
        <dbReference type="SAM" id="SignalP"/>
    </source>
</evidence>
<keyword evidence="2 3" id="KW-0732">Signal</keyword>
<gene>
    <name evidence="5" type="ORF">CVP04_03750</name>
</gene>
<dbReference type="Gene3D" id="2.40.160.20">
    <property type="match status" value="1"/>
</dbReference>
<dbReference type="InterPro" id="IPR003394">
    <property type="entry name" value="Porin_opacity"/>
</dbReference>
<dbReference type="EMBL" id="PHGZ01000007">
    <property type="protein sequence ID" value="PJG83492.1"/>
    <property type="molecule type" value="Genomic_DNA"/>
</dbReference>
<dbReference type="InterPro" id="IPR011250">
    <property type="entry name" value="OMP/PagP_B-barrel"/>
</dbReference>
<protein>
    <submittedName>
        <fullName evidence="5">Porin</fullName>
    </submittedName>
</protein>
<feature type="signal peptide" evidence="3">
    <location>
        <begin position="1"/>
        <end position="20"/>
    </location>
</feature>
<comment type="caution">
    <text evidence="5">The sequence shown here is derived from an EMBL/GenBank/DDBJ whole genome shotgun (WGS) entry which is preliminary data.</text>
</comment>
<organism evidence="5 6">
    <name type="scientific">Caviibacterium pharyngocola</name>
    <dbReference type="NCBI Taxonomy" id="28159"/>
    <lineage>
        <taxon>Bacteria</taxon>
        <taxon>Pseudomonadati</taxon>
        <taxon>Pseudomonadota</taxon>
        <taxon>Gammaproteobacteria</taxon>
        <taxon>Pasteurellales</taxon>
        <taxon>Pasteurellaceae</taxon>
        <taxon>Caviibacterium</taxon>
    </lineage>
</organism>
<evidence type="ECO:0000256" key="1">
    <source>
        <dbReference type="ARBA" id="ARBA00009830"/>
    </source>
</evidence>
<accession>A0A2M8RX90</accession>